<dbReference type="AlphaFoldDB" id="A0A0U3B4W7"/>
<dbReference type="RefSeq" id="WP_062483585.1">
    <property type="nucleotide sequence ID" value="NZ_CP013650.1"/>
</dbReference>
<evidence type="ECO:0000313" key="3">
    <source>
        <dbReference type="Proteomes" id="UP000068447"/>
    </source>
</evidence>
<dbReference type="Gene3D" id="3.10.350.10">
    <property type="entry name" value="LysM domain"/>
    <property type="match status" value="1"/>
</dbReference>
<dbReference type="InterPro" id="IPR052196">
    <property type="entry name" value="Bact_Kbp"/>
</dbReference>
<proteinExistence type="predicted"/>
<dbReference type="PROSITE" id="PS51782">
    <property type="entry name" value="LYSM"/>
    <property type="match status" value="1"/>
</dbReference>
<evidence type="ECO:0000313" key="2">
    <source>
        <dbReference type="EMBL" id="ALT00129.1"/>
    </source>
</evidence>
<dbReference type="InterPro" id="IPR036779">
    <property type="entry name" value="LysM_dom_sf"/>
</dbReference>
<feature type="domain" description="LysM" evidence="1">
    <location>
        <begin position="30"/>
        <end position="78"/>
    </location>
</feature>
<accession>A0A0U3B4W7</accession>
<dbReference type="KEGG" id="lal:AT746_18895"/>
<sequence length="354" mass="39842">MRFNLSKWLFILVFLPAWCMAVVIRPDAPEVYKVKKGDTLWDISAMYLTQPWLWPELWRNNSHISNPHLIYPGDELRLVINEQGEAELVLSRDSNDKPQKKLSPQGKLMDKASEPVSVLPWSVVEPFVKGAVVMSKEEFSALPRVITDYDDTVRYANEDLLVGEMADNTDSLLVLRQQSTIYDMQDNEVGVQIRNLASATLIPTESQDFSLVRLDKSRMETRAGDRLAPVSIMEQSDDIQLRSADSQRGHILGNLQEHHLMGRLDVVVVDLGHSEVTPGTVMGIYTQGPAIEDSKTGISEDSWLPAIFDNKETPRPPAIKSGDLVVFKTFERTSYALILNSSRIVRRGDIVGKP</sequence>
<protein>
    <recommendedName>
        <fullName evidence="1">LysM domain-containing protein</fullName>
    </recommendedName>
</protein>
<dbReference type="CDD" id="cd00118">
    <property type="entry name" value="LysM"/>
    <property type="match status" value="1"/>
</dbReference>
<dbReference type="SMART" id="SM00257">
    <property type="entry name" value="LysM"/>
    <property type="match status" value="1"/>
</dbReference>
<dbReference type="STRING" id="1526571.AT746_18895"/>
<dbReference type="Proteomes" id="UP000068447">
    <property type="component" value="Chromosome"/>
</dbReference>
<reference evidence="2 3" key="1">
    <citation type="submission" date="2015-12" db="EMBL/GenBank/DDBJ databases">
        <title>Complete genome of Lacimicrobium alkaliphilum KCTC 32984.</title>
        <authorList>
            <person name="Kim S.-G."/>
            <person name="Lee Y.-J."/>
        </authorList>
    </citation>
    <scope>NUCLEOTIDE SEQUENCE [LARGE SCALE GENOMIC DNA]</scope>
    <source>
        <strain evidence="2 3">YelD216</strain>
    </source>
</reference>
<dbReference type="EMBL" id="CP013650">
    <property type="protein sequence ID" value="ALT00129.1"/>
    <property type="molecule type" value="Genomic_DNA"/>
</dbReference>
<dbReference type="PANTHER" id="PTHR34700">
    <property type="entry name" value="POTASSIUM BINDING PROTEIN KBP"/>
    <property type="match status" value="1"/>
</dbReference>
<organism evidence="2 3">
    <name type="scientific">Lacimicrobium alkaliphilum</name>
    <dbReference type="NCBI Taxonomy" id="1526571"/>
    <lineage>
        <taxon>Bacteria</taxon>
        <taxon>Pseudomonadati</taxon>
        <taxon>Pseudomonadota</taxon>
        <taxon>Gammaproteobacteria</taxon>
        <taxon>Alteromonadales</taxon>
        <taxon>Alteromonadaceae</taxon>
        <taxon>Lacimicrobium</taxon>
    </lineage>
</organism>
<name>A0A0U3B4W7_9ALTE</name>
<keyword evidence="3" id="KW-1185">Reference proteome</keyword>
<dbReference type="SUPFAM" id="SSF54106">
    <property type="entry name" value="LysM domain"/>
    <property type="match status" value="1"/>
</dbReference>
<dbReference type="InterPro" id="IPR018392">
    <property type="entry name" value="LysM"/>
</dbReference>
<dbReference type="Pfam" id="PF01476">
    <property type="entry name" value="LysM"/>
    <property type="match status" value="1"/>
</dbReference>
<dbReference type="PANTHER" id="PTHR34700:SF8">
    <property type="entry name" value="POTASSIUM BINDING PROTEIN KBP"/>
    <property type="match status" value="1"/>
</dbReference>
<gene>
    <name evidence="2" type="ORF">AT746_18895</name>
</gene>
<evidence type="ECO:0000259" key="1">
    <source>
        <dbReference type="PROSITE" id="PS51782"/>
    </source>
</evidence>